<keyword evidence="1" id="KW-1133">Transmembrane helix</keyword>
<dbReference type="OrthoDB" id="7806295at2"/>
<feature type="transmembrane region" description="Helical" evidence="1">
    <location>
        <begin position="20"/>
        <end position="40"/>
    </location>
</feature>
<dbReference type="RefSeq" id="WP_144727439.1">
    <property type="nucleotide sequence ID" value="NZ_CAWOWR010000107.1"/>
</dbReference>
<dbReference type="GO" id="GO:0047355">
    <property type="term" value="F:CDP-glycerol glycerophosphotransferase activity"/>
    <property type="evidence" value="ECO:0007669"/>
    <property type="project" value="InterPro"/>
</dbReference>
<sequence length="494" mass="56648">MSKLEAERSIFMKGMLSKVIDHDFFPIVLSLFSLFIGSLIELSVSFLTVAIFSLVCGFQFLSGFYTKLDYYIASLEIKREFKTRAIRRWSRQVTLAASSLPLIASLSEKSALLMMLGYILISSLDFWPLIKKIINRKKIRAHAIEVIQSEKPVVAVYVTGVKGVAYQINQWLSVLEKIDQSVIIVLREADIFTDMIPTKLLVVTTRTQLDLEVIFNSRTSIKKILYPANTMKNVQALRYHHLEHYFINHGESDKTVNQSKLLMAYDYLLVAGPLSEDRLKAAGLPLRENQVVHVGRPQAEMLLTYETKIGEIKNILYAPTWEGHVKDVDYSSIGQLGYNLCESIIRSNQYKLIFKPHPYTGKFNGYHNKWLNKIIRLCRENNIDVCKEKDSIYDLMNDSDLLLCDISSVLNDYLITGKPILLCNPKALEYENLNINFPSSKAANLINNESDLLAIINIIEKQDPMRRAREEMRKYSMGDFGIKSMEKFRLELTV</sequence>
<protein>
    <recommendedName>
        <fullName evidence="4">CDP-glycerol--glycerophosphate glycerophosphotransferase</fullName>
    </recommendedName>
</protein>
<dbReference type="GO" id="GO:0016020">
    <property type="term" value="C:membrane"/>
    <property type="evidence" value="ECO:0007669"/>
    <property type="project" value="InterPro"/>
</dbReference>
<keyword evidence="1" id="KW-0812">Transmembrane</keyword>
<dbReference type="SUPFAM" id="SSF53756">
    <property type="entry name" value="UDP-Glycosyltransferase/glycogen phosphorylase"/>
    <property type="match status" value="1"/>
</dbReference>
<accession>A0A558HNL9</accession>
<organism evidence="2 3">
    <name type="scientific">Cobetia crustatorum</name>
    <dbReference type="NCBI Taxonomy" id="553385"/>
    <lineage>
        <taxon>Bacteria</taxon>
        <taxon>Pseudomonadati</taxon>
        <taxon>Pseudomonadota</taxon>
        <taxon>Gammaproteobacteria</taxon>
        <taxon>Oceanospirillales</taxon>
        <taxon>Halomonadaceae</taxon>
        <taxon>Cobetia</taxon>
    </lineage>
</organism>
<keyword evidence="3" id="KW-1185">Reference proteome</keyword>
<feature type="transmembrane region" description="Helical" evidence="1">
    <location>
        <begin position="46"/>
        <end position="68"/>
    </location>
</feature>
<evidence type="ECO:0008006" key="4">
    <source>
        <dbReference type="Google" id="ProtNLM"/>
    </source>
</evidence>
<dbReference type="InterPro" id="IPR007554">
    <property type="entry name" value="Glycerophosphate_synth"/>
</dbReference>
<reference evidence="2 3" key="1">
    <citation type="submission" date="2019-07" db="EMBL/GenBank/DDBJ databases">
        <title>Diversity of Bacteria from Kongsfjorden, Arctic.</title>
        <authorList>
            <person name="Yu Y."/>
        </authorList>
    </citation>
    <scope>NUCLEOTIDE SEQUENCE [LARGE SCALE GENOMIC DNA]</scope>
    <source>
        <strain evidence="2 3">SM1923</strain>
    </source>
</reference>
<evidence type="ECO:0000313" key="3">
    <source>
        <dbReference type="Proteomes" id="UP000319941"/>
    </source>
</evidence>
<dbReference type="EMBL" id="VNFH01000005">
    <property type="protein sequence ID" value="TVU70661.1"/>
    <property type="molecule type" value="Genomic_DNA"/>
</dbReference>
<evidence type="ECO:0000256" key="1">
    <source>
        <dbReference type="SAM" id="Phobius"/>
    </source>
</evidence>
<dbReference type="Gene3D" id="3.40.50.12580">
    <property type="match status" value="1"/>
</dbReference>
<dbReference type="AlphaFoldDB" id="A0A558HNL9"/>
<evidence type="ECO:0000313" key="2">
    <source>
        <dbReference type="EMBL" id="TVU70661.1"/>
    </source>
</evidence>
<proteinExistence type="predicted"/>
<feature type="transmembrane region" description="Helical" evidence="1">
    <location>
        <begin position="112"/>
        <end position="130"/>
    </location>
</feature>
<comment type="caution">
    <text evidence="2">The sequence shown here is derived from an EMBL/GenBank/DDBJ whole genome shotgun (WGS) entry which is preliminary data.</text>
</comment>
<gene>
    <name evidence="2" type="ORF">FQP86_08550</name>
</gene>
<dbReference type="InterPro" id="IPR043148">
    <property type="entry name" value="TagF_C"/>
</dbReference>
<name>A0A558HNL9_9GAMM</name>
<keyword evidence="1" id="KW-0472">Membrane</keyword>
<dbReference type="Pfam" id="PF04464">
    <property type="entry name" value="Glyphos_transf"/>
    <property type="match status" value="1"/>
</dbReference>
<dbReference type="Proteomes" id="UP000319941">
    <property type="component" value="Unassembled WGS sequence"/>
</dbReference>